<evidence type="ECO:0000313" key="4">
    <source>
        <dbReference type="EMBL" id="BFF93533.1"/>
    </source>
</evidence>
<protein>
    <submittedName>
        <fullName evidence="4">Coiled-coil domain-containing protein 34</fullName>
    </submittedName>
</protein>
<accession>A0AAU9FCX4</accession>
<feature type="domain" description="Coiled-coil" evidence="3">
    <location>
        <begin position="203"/>
        <end position="371"/>
    </location>
</feature>
<dbReference type="PANTHER" id="PTHR23247:SF2">
    <property type="entry name" value="COILED-COIL DOMAIN-CONTAINING PROTEIN 34"/>
    <property type="match status" value="1"/>
</dbReference>
<feature type="region of interest" description="Disordered" evidence="2">
    <location>
        <begin position="151"/>
        <end position="189"/>
    </location>
</feature>
<dbReference type="InterPro" id="IPR045323">
    <property type="entry name" value="CCDC34"/>
</dbReference>
<proteinExistence type="predicted"/>
<feature type="region of interest" description="Disordered" evidence="2">
    <location>
        <begin position="257"/>
        <end position="292"/>
    </location>
</feature>
<keyword evidence="1" id="KW-0175">Coiled coil</keyword>
<keyword evidence="5" id="KW-1185">Reference proteome</keyword>
<feature type="compositionally biased region" description="Low complexity" evidence="2">
    <location>
        <begin position="257"/>
        <end position="269"/>
    </location>
</feature>
<reference evidence="4 5" key="1">
    <citation type="submission" date="2024-02" db="EMBL/GenBank/DDBJ databases">
        <title>A chromosome-level genome assembly of Drosophila madeirensis, a fruit fly species endemic to Madeira island.</title>
        <authorList>
            <person name="Tomihara K."/>
            <person name="Llopart A."/>
            <person name="Yamamoto D."/>
        </authorList>
    </citation>
    <scope>NUCLEOTIDE SEQUENCE [LARGE SCALE GENOMIC DNA]</scope>
    <source>
        <strain evidence="4 5">RF1</strain>
    </source>
</reference>
<feature type="compositionally biased region" description="Acidic residues" evidence="2">
    <location>
        <begin position="102"/>
        <end position="111"/>
    </location>
</feature>
<name>A0AAU9FCX4_DROMD</name>
<evidence type="ECO:0000259" key="3">
    <source>
        <dbReference type="Pfam" id="PF13904"/>
    </source>
</evidence>
<feature type="region of interest" description="Disordered" evidence="2">
    <location>
        <begin position="82"/>
        <end position="124"/>
    </location>
</feature>
<organism evidence="4 5">
    <name type="scientific">Drosophila madeirensis</name>
    <name type="common">Fruit fly</name>
    <dbReference type="NCBI Taxonomy" id="30013"/>
    <lineage>
        <taxon>Eukaryota</taxon>
        <taxon>Metazoa</taxon>
        <taxon>Ecdysozoa</taxon>
        <taxon>Arthropoda</taxon>
        <taxon>Hexapoda</taxon>
        <taxon>Insecta</taxon>
        <taxon>Pterygota</taxon>
        <taxon>Neoptera</taxon>
        <taxon>Endopterygota</taxon>
        <taxon>Diptera</taxon>
        <taxon>Brachycera</taxon>
        <taxon>Muscomorpha</taxon>
        <taxon>Ephydroidea</taxon>
        <taxon>Drosophilidae</taxon>
        <taxon>Drosophila</taxon>
        <taxon>Sophophora</taxon>
    </lineage>
</organism>
<dbReference type="AlphaFoldDB" id="A0AAU9FCX4"/>
<dbReference type="Proteomes" id="UP001500889">
    <property type="component" value="Chromosome U"/>
</dbReference>
<dbReference type="PANTHER" id="PTHR23247">
    <property type="entry name" value="NY-REN-41 ANTIGEN L15 -RELATED"/>
    <property type="match status" value="1"/>
</dbReference>
<evidence type="ECO:0000256" key="2">
    <source>
        <dbReference type="SAM" id="MobiDB-lite"/>
    </source>
</evidence>
<evidence type="ECO:0000313" key="5">
    <source>
        <dbReference type="Proteomes" id="UP001500889"/>
    </source>
</evidence>
<feature type="coiled-coil region" evidence="1">
    <location>
        <begin position="212"/>
        <end position="239"/>
    </location>
</feature>
<dbReference type="Pfam" id="PF13904">
    <property type="entry name" value="CCDC34"/>
    <property type="match status" value="1"/>
</dbReference>
<sequence length="373" mass="42332">MAFLGRLNNRGVLINWEIFSGNRSWALKSPPNDDQSEESVEKLPLAKGSRTYIKTYDDGKTVSGMGSPSTVRYVGKFISATNGNSTNERDVSTPRYCAAQETETEAETLPEEDGRSSYNSSQYEDSQAMGDLMLDKDSTTSECSWDEIISKETSSNPSMADDPCVSIPSLNIRSQTETETESEGYSPTYSQTIKALKLERPVKEAYDTWLSAKRQQKQYKAQAERRKEVELKKNIAERQKMAKDSYERWCAAKFQQKSASSSKTSLKSPPNKPVQNKSKSASAPRLDAAAQRRLQEWEMEKVKQAEKRRMQQQREAARLHQETLLRHKQADEAFEKWMQNVSQRPKPVPLNQGLASLRGTVSELYINPNEWVD</sequence>
<evidence type="ECO:0000256" key="1">
    <source>
        <dbReference type="SAM" id="Coils"/>
    </source>
</evidence>
<dbReference type="EMBL" id="AP029264">
    <property type="protein sequence ID" value="BFF93533.1"/>
    <property type="molecule type" value="Genomic_DNA"/>
</dbReference>
<gene>
    <name evidence="4" type="ORF">DMAD_11374</name>
</gene>
<feature type="compositionally biased region" description="Polar residues" evidence="2">
    <location>
        <begin position="168"/>
        <end position="189"/>
    </location>
</feature>
<dbReference type="InterPro" id="IPR025259">
    <property type="entry name" value="CCDC34/181"/>
</dbReference>